<comment type="subunit">
    <text evidence="10">F-type ATPases have 2 components, CF(1) - the catalytic core - and CF(0) - the membrane proton channel. CF(1) has five subunits: alpha(3), beta(3), gamma(1), delta(1), epsilon(1). CF(0) has three main subunits: a, b and c.</text>
</comment>
<dbReference type="InterPro" id="IPR024037">
    <property type="entry name" value="Alt_ATP_synth_F1_esu"/>
</dbReference>
<dbReference type="RefSeq" id="WP_212537988.1">
    <property type="nucleotide sequence ID" value="NZ_JAGTUU010000008.1"/>
</dbReference>
<evidence type="ECO:0000256" key="8">
    <source>
        <dbReference type="ARBA" id="ARBA00023196"/>
    </source>
</evidence>
<dbReference type="Proteomes" id="UP000681356">
    <property type="component" value="Unassembled WGS sequence"/>
</dbReference>
<evidence type="ECO:0000256" key="5">
    <source>
        <dbReference type="ARBA" id="ARBA00022781"/>
    </source>
</evidence>
<dbReference type="InterPro" id="IPR036771">
    <property type="entry name" value="ATPsynth_dsu/esu_N"/>
</dbReference>
<gene>
    <name evidence="10" type="primary">atpC</name>
    <name evidence="12" type="ORF">KB874_18190</name>
</gene>
<dbReference type="NCBIfam" id="NF009981">
    <property type="entry name" value="PRK13447.1"/>
    <property type="match status" value="1"/>
</dbReference>
<comment type="similarity">
    <text evidence="3 10">Belongs to the ATPase epsilon chain family.</text>
</comment>
<evidence type="ECO:0000256" key="2">
    <source>
        <dbReference type="ARBA" id="ARBA00004184"/>
    </source>
</evidence>
<dbReference type="PANTHER" id="PTHR13822">
    <property type="entry name" value="ATP SYNTHASE DELTA/EPSILON CHAIN"/>
    <property type="match status" value="1"/>
</dbReference>
<evidence type="ECO:0000256" key="6">
    <source>
        <dbReference type="ARBA" id="ARBA00023065"/>
    </source>
</evidence>
<dbReference type="HAMAP" id="MF_00530">
    <property type="entry name" value="ATP_synth_epsil_bac"/>
    <property type="match status" value="1"/>
</dbReference>
<evidence type="ECO:0000256" key="10">
    <source>
        <dbReference type="HAMAP-Rule" id="MF_00530"/>
    </source>
</evidence>
<dbReference type="GO" id="GO:0046933">
    <property type="term" value="F:proton-transporting ATP synthase activity, rotational mechanism"/>
    <property type="evidence" value="ECO:0007669"/>
    <property type="project" value="UniProtKB-UniRule"/>
</dbReference>
<keyword evidence="4 10" id="KW-0813">Transport</keyword>
<dbReference type="GO" id="GO:0012505">
    <property type="term" value="C:endomembrane system"/>
    <property type="evidence" value="ECO:0007669"/>
    <property type="project" value="UniProtKB-SubCell"/>
</dbReference>
<evidence type="ECO:0000256" key="4">
    <source>
        <dbReference type="ARBA" id="ARBA00022448"/>
    </source>
</evidence>
<dbReference type="Pfam" id="PF02823">
    <property type="entry name" value="ATP-synt_DE_N"/>
    <property type="match status" value="1"/>
</dbReference>
<evidence type="ECO:0000256" key="3">
    <source>
        <dbReference type="ARBA" id="ARBA00005712"/>
    </source>
</evidence>
<keyword evidence="10" id="KW-1003">Cell membrane</keyword>
<protein>
    <recommendedName>
        <fullName evidence="10">ATP synthase epsilon chain</fullName>
    </recommendedName>
    <alternativeName>
        <fullName evidence="10">ATP synthase F1 sector epsilon subunit</fullName>
    </alternativeName>
    <alternativeName>
        <fullName evidence="10">F-ATPase epsilon subunit</fullName>
    </alternativeName>
</protein>
<comment type="subcellular location">
    <subcellularLocation>
        <location evidence="10">Cell membrane</location>
        <topology evidence="10">Peripheral membrane protein</topology>
    </subcellularLocation>
    <subcellularLocation>
        <location evidence="2">Endomembrane system</location>
        <topology evidence="2">Peripheral membrane protein</topology>
    </subcellularLocation>
</comment>
<keyword evidence="6 10" id="KW-0406">Ion transport</keyword>
<comment type="caution">
    <text evidence="12">The sequence shown here is derived from an EMBL/GenBank/DDBJ whole genome shotgun (WGS) entry which is preliminary data.</text>
</comment>
<evidence type="ECO:0000313" key="12">
    <source>
        <dbReference type="EMBL" id="MBS0126019.1"/>
    </source>
</evidence>
<dbReference type="InterPro" id="IPR020546">
    <property type="entry name" value="ATP_synth_F1_dsu/esu_N"/>
</dbReference>
<dbReference type="AlphaFoldDB" id="A0A8J8B9N0"/>
<evidence type="ECO:0000256" key="7">
    <source>
        <dbReference type="ARBA" id="ARBA00023136"/>
    </source>
</evidence>
<evidence type="ECO:0000256" key="9">
    <source>
        <dbReference type="ARBA" id="ARBA00023310"/>
    </source>
</evidence>
<evidence type="ECO:0000313" key="13">
    <source>
        <dbReference type="Proteomes" id="UP000681356"/>
    </source>
</evidence>
<dbReference type="SUPFAM" id="SSF51344">
    <property type="entry name" value="Epsilon subunit of F1F0-ATP synthase N-terminal domain"/>
    <property type="match status" value="1"/>
</dbReference>
<evidence type="ECO:0000259" key="11">
    <source>
        <dbReference type="Pfam" id="PF02823"/>
    </source>
</evidence>
<comment type="function">
    <text evidence="1 10">Produces ATP from ADP in the presence of a proton gradient across the membrane.</text>
</comment>
<name>A0A8J8B9N0_9RHOB</name>
<keyword evidence="8 10" id="KW-0139">CF(1)</keyword>
<keyword evidence="13" id="KW-1185">Reference proteome</keyword>
<accession>A0A8J8B9N0</accession>
<dbReference type="PANTHER" id="PTHR13822:SF10">
    <property type="entry name" value="ATP SYNTHASE EPSILON CHAIN, CHLOROPLASTIC"/>
    <property type="match status" value="1"/>
</dbReference>
<keyword evidence="7 10" id="KW-0472">Membrane</keyword>
<feature type="domain" description="ATP synthase F1 complex delta/epsilon subunit N-terminal" evidence="11">
    <location>
        <begin position="6"/>
        <end position="86"/>
    </location>
</feature>
<dbReference type="NCBIfam" id="TIGR03166">
    <property type="entry name" value="alt_F1F0_F1_eps"/>
    <property type="match status" value="1"/>
</dbReference>
<evidence type="ECO:0000256" key="1">
    <source>
        <dbReference type="ARBA" id="ARBA00003543"/>
    </source>
</evidence>
<dbReference type="EMBL" id="JAGTUU010000008">
    <property type="protein sequence ID" value="MBS0126019.1"/>
    <property type="molecule type" value="Genomic_DNA"/>
</dbReference>
<dbReference type="InterPro" id="IPR001469">
    <property type="entry name" value="ATP_synth_F1_dsu/esu"/>
</dbReference>
<organism evidence="12 13">
    <name type="scientific">Thetidibacter halocola</name>
    <dbReference type="NCBI Taxonomy" id="2827239"/>
    <lineage>
        <taxon>Bacteria</taxon>
        <taxon>Pseudomonadati</taxon>
        <taxon>Pseudomonadota</taxon>
        <taxon>Alphaproteobacteria</taxon>
        <taxon>Rhodobacterales</taxon>
        <taxon>Roseobacteraceae</taxon>
        <taxon>Thetidibacter</taxon>
    </lineage>
</organism>
<dbReference type="GO" id="GO:0005524">
    <property type="term" value="F:ATP binding"/>
    <property type="evidence" value="ECO:0007669"/>
    <property type="project" value="UniProtKB-UniRule"/>
</dbReference>
<dbReference type="CDD" id="cd12152">
    <property type="entry name" value="F1-ATPase_delta"/>
    <property type="match status" value="1"/>
</dbReference>
<keyword evidence="9 10" id="KW-0066">ATP synthesis</keyword>
<dbReference type="GO" id="GO:0005886">
    <property type="term" value="C:plasma membrane"/>
    <property type="evidence" value="ECO:0007669"/>
    <property type="project" value="UniProtKB-SubCell"/>
</dbReference>
<keyword evidence="5 10" id="KW-0375">Hydrogen ion transport</keyword>
<proteinExistence type="inferred from homology"/>
<dbReference type="Gene3D" id="2.60.15.10">
    <property type="entry name" value="F0F1 ATP synthase delta/epsilon subunit, N-terminal"/>
    <property type="match status" value="1"/>
</dbReference>
<reference evidence="12" key="1">
    <citation type="submission" date="2021-04" db="EMBL/GenBank/DDBJ databases">
        <authorList>
            <person name="Yoon J."/>
        </authorList>
    </citation>
    <scope>NUCLEOTIDE SEQUENCE</scope>
    <source>
        <strain evidence="12">KMU-90</strain>
    </source>
</reference>
<sequence length="147" mass="15921">MTGILALTIATPLRVVLQEESIASLRGEDATGGFGILPGHADFVTVIEAGVLRWRCAQGPWRYCVVRGGVLAVSGGDTVQVACRDAVPGDDLPALQAQVAEARHTLTDEHRRDRAQSARLHARAIRRFMQELAPGEAPDWLDEETAR</sequence>
<dbReference type="GO" id="GO:0045259">
    <property type="term" value="C:proton-transporting ATP synthase complex"/>
    <property type="evidence" value="ECO:0007669"/>
    <property type="project" value="UniProtKB-KW"/>
</dbReference>